<evidence type="ECO:0000313" key="3">
    <source>
        <dbReference type="Proteomes" id="UP000308197"/>
    </source>
</evidence>
<dbReference type="AlphaFoldDB" id="A0A5C3P4D5"/>
<gene>
    <name evidence="2" type="ORF">K466DRAFT_605176</name>
</gene>
<accession>A0A5C3P4D5</accession>
<dbReference type="InParanoid" id="A0A5C3P4D5"/>
<evidence type="ECO:0000313" key="2">
    <source>
        <dbReference type="EMBL" id="TFK80633.1"/>
    </source>
</evidence>
<protein>
    <submittedName>
        <fullName evidence="2">Uncharacterized protein</fullName>
    </submittedName>
</protein>
<proteinExistence type="predicted"/>
<sequence length="82" mass="8722">MSASQQLTGGGDQLDQALAAPGNNRDKGAPDNSITEGLMTKSDEDAGQQYEAMCAWFDKINTRCKTGQVTVTQEEPETIAAD</sequence>
<name>A0A5C3P4D5_9APHY</name>
<evidence type="ECO:0000256" key="1">
    <source>
        <dbReference type="SAM" id="MobiDB-lite"/>
    </source>
</evidence>
<dbReference type="EMBL" id="ML211736">
    <property type="protein sequence ID" value="TFK80633.1"/>
    <property type="molecule type" value="Genomic_DNA"/>
</dbReference>
<dbReference type="Proteomes" id="UP000308197">
    <property type="component" value="Unassembled WGS sequence"/>
</dbReference>
<organism evidence="2 3">
    <name type="scientific">Polyporus arcularius HHB13444</name>
    <dbReference type="NCBI Taxonomy" id="1314778"/>
    <lineage>
        <taxon>Eukaryota</taxon>
        <taxon>Fungi</taxon>
        <taxon>Dikarya</taxon>
        <taxon>Basidiomycota</taxon>
        <taxon>Agaricomycotina</taxon>
        <taxon>Agaricomycetes</taxon>
        <taxon>Polyporales</taxon>
        <taxon>Polyporaceae</taxon>
        <taxon>Polyporus</taxon>
    </lineage>
</organism>
<keyword evidence="3" id="KW-1185">Reference proteome</keyword>
<reference evidence="2 3" key="1">
    <citation type="journal article" date="2019" name="Nat. Ecol. Evol.">
        <title>Megaphylogeny resolves global patterns of mushroom evolution.</title>
        <authorList>
            <person name="Varga T."/>
            <person name="Krizsan K."/>
            <person name="Foldi C."/>
            <person name="Dima B."/>
            <person name="Sanchez-Garcia M."/>
            <person name="Sanchez-Ramirez S."/>
            <person name="Szollosi G.J."/>
            <person name="Szarkandi J.G."/>
            <person name="Papp V."/>
            <person name="Albert L."/>
            <person name="Andreopoulos W."/>
            <person name="Angelini C."/>
            <person name="Antonin V."/>
            <person name="Barry K.W."/>
            <person name="Bougher N.L."/>
            <person name="Buchanan P."/>
            <person name="Buyck B."/>
            <person name="Bense V."/>
            <person name="Catcheside P."/>
            <person name="Chovatia M."/>
            <person name="Cooper J."/>
            <person name="Damon W."/>
            <person name="Desjardin D."/>
            <person name="Finy P."/>
            <person name="Geml J."/>
            <person name="Haridas S."/>
            <person name="Hughes K."/>
            <person name="Justo A."/>
            <person name="Karasinski D."/>
            <person name="Kautmanova I."/>
            <person name="Kiss B."/>
            <person name="Kocsube S."/>
            <person name="Kotiranta H."/>
            <person name="LaButti K.M."/>
            <person name="Lechner B.E."/>
            <person name="Liimatainen K."/>
            <person name="Lipzen A."/>
            <person name="Lukacs Z."/>
            <person name="Mihaltcheva S."/>
            <person name="Morgado L.N."/>
            <person name="Niskanen T."/>
            <person name="Noordeloos M.E."/>
            <person name="Ohm R.A."/>
            <person name="Ortiz-Santana B."/>
            <person name="Ovrebo C."/>
            <person name="Racz N."/>
            <person name="Riley R."/>
            <person name="Savchenko A."/>
            <person name="Shiryaev A."/>
            <person name="Soop K."/>
            <person name="Spirin V."/>
            <person name="Szebenyi C."/>
            <person name="Tomsovsky M."/>
            <person name="Tulloss R.E."/>
            <person name="Uehling J."/>
            <person name="Grigoriev I.V."/>
            <person name="Vagvolgyi C."/>
            <person name="Papp T."/>
            <person name="Martin F.M."/>
            <person name="Miettinen O."/>
            <person name="Hibbett D.S."/>
            <person name="Nagy L.G."/>
        </authorList>
    </citation>
    <scope>NUCLEOTIDE SEQUENCE [LARGE SCALE GENOMIC DNA]</scope>
    <source>
        <strain evidence="2 3">HHB13444</strain>
    </source>
</reference>
<feature type="region of interest" description="Disordered" evidence="1">
    <location>
        <begin position="1"/>
        <end position="43"/>
    </location>
</feature>